<feature type="domain" description="Retroviral polymerase SH3-like" evidence="5">
    <location>
        <begin position="127"/>
        <end position="188"/>
    </location>
</feature>
<evidence type="ECO:0000259" key="4">
    <source>
        <dbReference type="Pfam" id="PF07727"/>
    </source>
</evidence>
<dbReference type="Proteomes" id="UP000257109">
    <property type="component" value="Unassembled WGS sequence"/>
</dbReference>
<keyword evidence="1" id="KW-0479">Metal-binding</keyword>
<evidence type="ECO:0000256" key="2">
    <source>
        <dbReference type="ARBA" id="ARBA00022801"/>
    </source>
</evidence>
<dbReference type="InterPro" id="IPR043502">
    <property type="entry name" value="DNA/RNA_pol_sf"/>
</dbReference>
<dbReference type="GO" id="GO:0003676">
    <property type="term" value="F:nucleic acid binding"/>
    <property type="evidence" value="ECO:0007669"/>
    <property type="project" value="InterPro"/>
</dbReference>
<organism evidence="6 7">
    <name type="scientific">Mucuna pruriens</name>
    <name type="common">Velvet bean</name>
    <name type="synonym">Dolichos pruriens</name>
    <dbReference type="NCBI Taxonomy" id="157652"/>
    <lineage>
        <taxon>Eukaryota</taxon>
        <taxon>Viridiplantae</taxon>
        <taxon>Streptophyta</taxon>
        <taxon>Embryophyta</taxon>
        <taxon>Tracheophyta</taxon>
        <taxon>Spermatophyta</taxon>
        <taxon>Magnoliopsida</taxon>
        <taxon>eudicotyledons</taxon>
        <taxon>Gunneridae</taxon>
        <taxon>Pentapetalae</taxon>
        <taxon>rosids</taxon>
        <taxon>fabids</taxon>
        <taxon>Fabales</taxon>
        <taxon>Fabaceae</taxon>
        <taxon>Papilionoideae</taxon>
        <taxon>50 kb inversion clade</taxon>
        <taxon>NPAAA clade</taxon>
        <taxon>indigoferoid/millettioid clade</taxon>
        <taxon>Phaseoleae</taxon>
        <taxon>Mucuna</taxon>
    </lineage>
</organism>
<dbReference type="EMBL" id="QJKJ01003373">
    <property type="protein sequence ID" value="RDX98789.1"/>
    <property type="molecule type" value="Genomic_DNA"/>
</dbReference>
<dbReference type="PANTHER" id="PTHR42648:SF18">
    <property type="entry name" value="RETROTRANSPOSON, UNCLASSIFIED-LIKE PROTEIN"/>
    <property type="match status" value="1"/>
</dbReference>
<feature type="region of interest" description="Disordered" evidence="3">
    <location>
        <begin position="197"/>
        <end position="216"/>
    </location>
</feature>
<dbReference type="Gene3D" id="3.30.420.10">
    <property type="entry name" value="Ribonuclease H-like superfamily/Ribonuclease H"/>
    <property type="match status" value="1"/>
</dbReference>
<dbReference type="SUPFAM" id="SSF53098">
    <property type="entry name" value="Ribonuclease H-like"/>
    <property type="match status" value="1"/>
</dbReference>
<dbReference type="Pfam" id="PF25597">
    <property type="entry name" value="SH3_retrovirus"/>
    <property type="match status" value="1"/>
</dbReference>
<sequence>MVLGMSFVYSPQKNYEGCLIGKQPRKAFKTKAPQRAKQPLGIVHSDVCGPFDTPSLGGNRYFLTFVDEFTKKIWIYLLKEKGAGEAVTIIAYVLNRCPTKRLQSVTPEEAWTEDKPTVNHLRIFGSLSYRHIPDERRRKLDDKSEALILIGYHPTGAYKLYNPLKQQVVISRDVVVDETAAWKWENESKIPDSYILEDSPRTKDVNPASSIQPPRTRFPSTRLADYELYNNSSISDDDEMVHFAFMVDTEPLKSDGSIAKHKARLVAKGFLQKQGIDYTEVYAPVARMETIRLVIVVASSRNWTICQLDVKSAFLNGPLEEVYILQPLGFEIKGKECKEIQYKNLLFVCLYVDDLIITGDVNEEIEQFKEKMKSKFDMTNLGILHYFLGSEFMHTKKGIFLH</sequence>
<dbReference type="PANTHER" id="PTHR42648">
    <property type="entry name" value="TRANSPOSASE, PUTATIVE-RELATED"/>
    <property type="match status" value="1"/>
</dbReference>
<dbReference type="GO" id="GO:0016787">
    <property type="term" value="F:hydrolase activity"/>
    <property type="evidence" value="ECO:0007669"/>
    <property type="project" value="UniProtKB-KW"/>
</dbReference>
<evidence type="ECO:0008006" key="8">
    <source>
        <dbReference type="Google" id="ProtNLM"/>
    </source>
</evidence>
<dbReference type="SUPFAM" id="SSF56672">
    <property type="entry name" value="DNA/RNA polymerases"/>
    <property type="match status" value="1"/>
</dbReference>
<evidence type="ECO:0000313" key="7">
    <source>
        <dbReference type="Proteomes" id="UP000257109"/>
    </source>
</evidence>
<feature type="domain" description="Reverse transcriptase Ty1/copia-type" evidence="4">
    <location>
        <begin position="257"/>
        <end position="341"/>
    </location>
</feature>
<evidence type="ECO:0000313" key="6">
    <source>
        <dbReference type="EMBL" id="RDX98789.1"/>
    </source>
</evidence>
<dbReference type="OrthoDB" id="8063676at2759"/>
<evidence type="ECO:0000256" key="3">
    <source>
        <dbReference type="SAM" id="MobiDB-lite"/>
    </source>
</evidence>
<feature type="domain" description="Reverse transcriptase Ty1/copia-type" evidence="4">
    <location>
        <begin position="343"/>
        <end position="399"/>
    </location>
</feature>
<feature type="non-terminal residue" evidence="6">
    <location>
        <position position="1"/>
    </location>
</feature>
<protein>
    <recommendedName>
        <fullName evidence="8">Reverse transcriptase Ty1/copia-type domain-containing protein</fullName>
    </recommendedName>
</protein>
<dbReference type="InterPro" id="IPR012337">
    <property type="entry name" value="RNaseH-like_sf"/>
</dbReference>
<evidence type="ECO:0000256" key="1">
    <source>
        <dbReference type="ARBA" id="ARBA00022723"/>
    </source>
</evidence>
<reference evidence="6" key="1">
    <citation type="submission" date="2018-05" db="EMBL/GenBank/DDBJ databases">
        <title>Draft genome of Mucuna pruriens seed.</title>
        <authorList>
            <person name="Nnadi N.E."/>
            <person name="Vos R."/>
            <person name="Hasami M.H."/>
            <person name="Devisetty U.K."/>
            <person name="Aguiy J.C."/>
        </authorList>
    </citation>
    <scope>NUCLEOTIDE SEQUENCE [LARGE SCALE GENOMIC DNA]</scope>
    <source>
        <strain evidence="6">JCA_2017</strain>
    </source>
</reference>
<dbReference type="Pfam" id="PF07727">
    <property type="entry name" value="RVT_2"/>
    <property type="match status" value="2"/>
</dbReference>
<keyword evidence="2" id="KW-0378">Hydrolase</keyword>
<dbReference type="AlphaFoldDB" id="A0A371H7M2"/>
<dbReference type="InterPro" id="IPR036397">
    <property type="entry name" value="RNaseH_sf"/>
</dbReference>
<accession>A0A371H7M2</accession>
<proteinExistence type="predicted"/>
<evidence type="ECO:0000259" key="5">
    <source>
        <dbReference type="Pfam" id="PF25597"/>
    </source>
</evidence>
<name>A0A371H7M2_MUCPR</name>
<comment type="caution">
    <text evidence="6">The sequence shown here is derived from an EMBL/GenBank/DDBJ whole genome shotgun (WGS) entry which is preliminary data.</text>
</comment>
<dbReference type="GO" id="GO:0046872">
    <property type="term" value="F:metal ion binding"/>
    <property type="evidence" value="ECO:0007669"/>
    <property type="project" value="UniProtKB-KW"/>
</dbReference>
<dbReference type="InterPro" id="IPR057670">
    <property type="entry name" value="SH3_retrovirus"/>
</dbReference>
<dbReference type="InterPro" id="IPR039537">
    <property type="entry name" value="Retrotran_Ty1/copia-like"/>
</dbReference>
<gene>
    <name evidence="6" type="ORF">CR513_18237</name>
</gene>
<keyword evidence="7" id="KW-1185">Reference proteome</keyword>
<dbReference type="InterPro" id="IPR013103">
    <property type="entry name" value="RVT_2"/>
</dbReference>